<keyword evidence="4" id="KW-1185">Reference proteome</keyword>
<organism evidence="3 4">
    <name type="scientific">Nocardioides islandensis</name>
    <dbReference type="NCBI Taxonomy" id="433663"/>
    <lineage>
        <taxon>Bacteria</taxon>
        <taxon>Bacillati</taxon>
        <taxon>Actinomycetota</taxon>
        <taxon>Actinomycetes</taxon>
        <taxon>Propionibacteriales</taxon>
        <taxon>Nocardioidaceae</taxon>
        <taxon>Nocardioides</taxon>
    </lineage>
</organism>
<dbReference type="RefSeq" id="WP_194707206.1">
    <property type="nucleotide sequence ID" value="NZ_JADKPN010000007.1"/>
</dbReference>
<dbReference type="EMBL" id="JADKPN010000007">
    <property type="protein sequence ID" value="MBF4764020.1"/>
    <property type="molecule type" value="Genomic_DNA"/>
</dbReference>
<name>A0A930VHH7_9ACTN</name>
<dbReference type="Gene3D" id="3.40.1440.10">
    <property type="entry name" value="GIY-YIG endonuclease"/>
    <property type="match status" value="1"/>
</dbReference>
<protein>
    <submittedName>
        <fullName evidence="3">GIY-YIG nuclease family protein</fullName>
    </submittedName>
</protein>
<dbReference type="InterPro" id="IPR035901">
    <property type="entry name" value="GIY-YIG_endonuc_sf"/>
</dbReference>
<dbReference type="InterPro" id="IPR000305">
    <property type="entry name" value="GIY-YIG_endonuc"/>
</dbReference>
<accession>A0A930VHH7</accession>
<dbReference type="Proteomes" id="UP000640489">
    <property type="component" value="Unassembled WGS sequence"/>
</dbReference>
<dbReference type="PROSITE" id="PS50164">
    <property type="entry name" value="GIY_YIG"/>
    <property type="match status" value="1"/>
</dbReference>
<evidence type="ECO:0000313" key="3">
    <source>
        <dbReference type="EMBL" id="MBF4764020.1"/>
    </source>
</evidence>
<dbReference type="PANTHER" id="PTHR34477">
    <property type="entry name" value="UPF0213 PROTEIN YHBQ"/>
    <property type="match status" value="1"/>
</dbReference>
<dbReference type="Pfam" id="PF01541">
    <property type="entry name" value="GIY-YIG"/>
    <property type="match status" value="1"/>
</dbReference>
<comment type="similarity">
    <text evidence="1">Belongs to the UPF0213 family.</text>
</comment>
<dbReference type="InterPro" id="IPR050190">
    <property type="entry name" value="UPF0213_domain"/>
</dbReference>
<comment type="caution">
    <text evidence="3">The sequence shown here is derived from an EMBL/GenBank/DDBJ whole genome shotgun (WGS) entry which is preliminary data.</text>
</comment>
<dbReference type="SUPFAM" id="SSF82771">
    <property type="entry name" value="GIY-YIG endonuclease"/>
    <property type="match status" value="1"/>
</dbReference>
<dbReference type="CDD" id="cd10456">
    <property type="entry name" value="GIY-YIG_UPF0213"/>
    <property type="match status" value="1"/>
</dbReference>
<dbReference type="PANTHER" id="PTHR34477:SF5">
    <property type="entry name" value="BSL5627 PROTEIN"/>
    <property type="match status" value="1"/>
</dbReference>
<reference evidence="3" key="1">
    <citation type="submission" date="2020-11" db="EMBL/GenBank/DDBJ databases">
        <title>Nocardioides sp. nov., isolated from Soil of Cynanchum wilfordii Hemsley rhizosphere.</title>
        <authorList>
            <person name="Lee J.-S."/>
            <person name="Suh M.K."/>
            <person name="Kim J.-S."/>
        </authorList>
    </citation>
    <scope>NUCLEOTIDE SEQUENCE</scope>
    <source>
        <strain evidence="3">KCTC 19275</strain>
    </source>
</reference>
<evidence type="ECO:0000313" key="4">
    <source>
        <dbReference type="Proteomes" id="UP000640489"/>
    </source>
</evidence>
<gene>
    <name evidence="3" type="ORF">ISU07_12870</name>
</gene>
<evidence type="ECO:0000256" key="1">
    <source>
        <dbReference type="ARBA" id="ARBA00007435"/>
    </source>
</evidence>
<evidence type="ECO:0000259" key="2">
    <source>
        <dbReference type="PROSITE" id="PS50164"/>
    </source>
</evidence>
<dbReference type="AlphaFoldDB" id="A0A930VHH7"/>
<proteinExistence type="inferred from homology"/>
<sequence>MAFVYMLECADGSFYVGSTVKSLEARLWEHQQGLGAAYTARRLPVRLVWHEEHEHIALAFGREKQIQNWGRPKRIALIEQRYDDLPGLARRRGKKPRP</sequence>
<feature type="domain" description="GIY-YIG" evidence="2">
    <location>
        <begin position="1"/>
        <end position="76"/>
    </location>
</feature>